<dbReference type="Pfam" id="PF22614">
    <property type="entry name" value="Slo-like_RCK"/>
    <property type="match status" value="1"/>
</dbReference>
<dbReference type="Proteomes" id="UP000663881">
    <property type="component" value="Unassembled WGS sequence"/>
</dbReference>
<keyword evidence="5 10" id="KW-1133">Transmembrane helix</keyword>
<dbReference type="GO" id="GO:0006813">
    <property type="term" value="P:potassium ion transport"/>
    <property type="evidence" value="ECO:0007669"/>
    <property type="project" value="InterPro"/>
</dbReference>
<feature type="transmembrane region" description="Helical" evidence="10">
    <location>
        <begin position="35"/>
        <end position="64"/>
    </location>
</feature>
<feature type="domain" description="RCK N-terminal" evidence="11">
    <location>
        <begin position="139"/>
        <end position="279"/>
    </location>
</feature>
<keyword evidence="6" id="KW-0406">Ion transport</keyword>
<dbReference type="InterPro" id="IPR036291">
    <property type="entry name" value="NAD(P)-bd_dom_sf"/>
</dbReference>
<protein>
    <recommendedName>
        <fullName evidence="11">RCK N-terminal domain-containing protein</fullName>
    </recommendedName>
</protein>
<evidence type="ECO:0000256" key="2">
    <source>
        <dbReference type="ARBA" id="ARBA00008577"/>
    </source>
</evidence>
<comment type="caution">
    <text evidence="12">The sequence shown here is derived from an EMBL/GenBank/DDBJ whole genome shotgun (WGS) entry which is preliminary data.</text>
</comment>
<dbReference type="Pfam" id="PF06241">
    <property type="entry name" value="Castor_Poll_mid"/>
    <property type="match status" value="1"/>
</dbReference>
<evidence type="ECO:0000256" key="7">
    <source>
        <dbReference type="ARBA" id="ARBA00023136"/>
    </source>
</evidence>
<dbReference type="AlphaFoldDB" id="A0A815SP03"/>
<dbReference type="GO" id="GO:0034220">
    <property type="term" value="P:monoatomic ion transmembrane transport"/>
    <property type="evidence" value="ECO:0007669"/>
    <property type="project" value="UniProtKB-KW"/>
</dbReference>
<keyword evidence="9" id="KW-0407">Ion channel</keyword>
<dbReference type="PANTHER" id="PTHR31563">
    <property type="entry name" value="ION CHANNEL POLLUX-RELATED"/>
    <property type="match status" value="1"/>
</dbReference>
<name>A0A815SP03_9BILA</name>
<comment type="subcellular location">
    <subcellularLocation>
        <location evidence="1">Nucleus membrane</location>
        <topology evidence="1">Multi-pass membrane protein</topology>
    </subcellularLocation>
</comment>
<evidence type="ECO:0000256" key="9">
    <source>
        <dbReference type="ARBA" id="ARBA00023303"/>
    </source>
</evidence>
<evidence type="ECO:0000256" key="3">
    <source>
        <dbReference type="ARBA" id="ARBA00022448"/>
    </source>
</evidence>
<dbReference type="InterPro" id="IPR044849">
    <property type="entry name" value="CASTOR/POLLUX/SYM8-like"/>
</dbReference>
<evidence type="ECO:0000256" key="4">
    <source>
        <dbReference type="ARBA" id="ARBA00022692"/>
    </source>
</evidence>
<dbReference type="Gene3D" id="3.40.50.720">
    <property type="entry name" value="NAD(P)-binding Rossmann-like Domain"/>
    <property type="match status" value="2"/>
</dbReference>
<evidence type="ECO:0000256" key="1">
    <source>
        <dbReference type="ARBA" id="ARBA00004232"/>
    </source>
</evidence>
<dbReference type="EMBL" id="CAJNON010001959">
    <property type="protein sequence ID" value="CAF1494100.1"/>
    <property type="molecule type" value="Genomic_DNA"/>
</dbReference>
<feature type="transmembrane region" description="Helical" evidence="10">
    <location>
        <begin position="98"/>
        <end position="121"/>
    </location>
</feature>
<dbReference type="PROSITE" id="PS51201">
    <property type="entry name" value="RCK_N"/>
    <property type="match status" value="1"/>
</dbReference>
<dbReference type="Proteomes" id="UP000663891">
    <property type="component" value="Unassembled WGS sequence"/>
</dbReference>
<evidence type="ECO:0000256" key="10">
    <source>
        <dbReference type="SAM" id="Phobius"/>
    </source>
</evidence>
<proteinExistence type="inferred from homology"/>
<keyword evidence="3" id="KW-0813">Transport</keyword>
<dbReference type="SUPFAM" id="SSF81324">
    <property type="entry name" value="Voltage-gated potassium channels"/>
    <property type="match status" value="1"/>
</dbReference>
<sequence>MQITPTNDNVSSSKNNKNKLFKHMYSYIKYRFDNLFTLGLIFIIPLLVTIAAFVILIFSVIYYYTEEPDSYEDALWETFTRVLDPCAAAEDEGLKHRIISGIVILCGLVIIAILIGTIVTFMDEKLNELKKGHTTVYEKNHTIILGWSPKIFDIIHELIIANESQRNPSIVILTSKERIEIQYLIKNKIHDTKNTRIIYRNGDPMSINDLNKLSINQARSVIILASETNHNSDIRIIKTILAIRNNPQRNNINFHIVAEIKERINLEAAMIAGGDEAIFVYADEITARIIAQSCRQSGLTVILTTLLSFQNDEIYFKYEKALVGRTFYDAIFSYNKCSVIGLMLADGTVKLCPQLDTIINIDDKIIVIAEDDDKIILSSDNLSRSTRSISASTINHNINSPSQQMIRGTTKKVERNLILGWNNRAPLIAKELDTYVARGSELHILTDSDKVASFINEQLAIELIEQQVFVYFGSVTNKYDLEKLSLFSYHYVIVLAKDESGQENLIEEADAECLICLLYLQNIIDESNKKKTFNIVIEMVDIRNRQLVNATCADDFIVSPNLLAKYISQLSEDKNIKKVYEVLLSAGGVEISLCLASMFVPLGIPISYYQILQETLKYQCVAIGYRLMKYLHDETRFYGIVLNPNKQENIIFSANDKIIILAENFISSTSTVINTIF</sequence>
<evidence type="ECO:0000313" key="12">
    <source>
        <dbReference type="EMBL" id="CAF1494100.1"/>
    </source>
</evidence>
<organism evidence="12 14">
    <name type="scientific">Adineta steineri</name>
    <dbReference type="NCBI Taxonomy" id="433720"/>
    <lineage>
        <taxon>Eukaryota</taxon>
        <taxon>Metazoa</taxon>
        <taxon>Spiralia</taxon>
        <taxon>Gnathifera</taxon>
        <taxon>Rotifera</taxon>
        <taxon>Eurotatoria</taxon>
        <taxon>Bdelloidea</taxon>
        <taxon>Adinetida</taxon>
        <taxon>Adinetidae</taxon>
        <taxon>Adineta</taxon>
    </lineage>
</organism>
<keyword evidence="8" id="KW-0539">Nucleus</keyword>
<keyword evidence="7 10" id="KW-0472">Membrane</keyword>
<dbReference type="InterPro" id="IPR010420">
    <property type="entry name" value="CASTOR/POLLUX/SYM8_dom"/>
</dbReference>
<dbReference type="OrthoDB" id="414047at2759"/>
<keyword evidence="4 10" id="KW-0812">Transmembrane</keyword>
<evidence type="ECO:0000256" key="8">
    <source>
        <dbReference type="ARBA" id="ARBA00023242"/>
    </source>
</evidence>
<accession>A0A815SP03</accession>
<dbReference type="PANTHER" id="PTHR31563:SF10">
    <property type="entry name" value="ION CHANNEL POLLUX-RELATED"/>
    <property type="match status" value="1"/>
</dbReference>
<evidence type="ECO:0000313" key="13">
    <source>
        <dbReference type="EMBL" id="CAF4072176.1"/>
    </source>
</evidence>
<reference evidence="12" key="1">
    <citation type="submission" date="2021-02" db="EMBL/GenBank/DDBJ databases">
        <authorList>
            <person name="Nowell W R."/>
        </authorList>
    </citation>
    <scope>NUCLEOTIDE SEQUENCE</scope>
</reference>
<comment type="similarity">
    <text evidence="2">Belongs to the castor/pollux (TC 1.A.1.23) family.</text>
</comment>
<dbReference type="SUPFAM" id="SSF51735">
    <property type="entry name" value="NAD(P)-binding Rossmann-fold domains"/>
    <property type="match status" value="1"/>
</dbReference>
<dbReference type="GO" id="GO:0031965">
    <property type="term" value="C:nuclear membrane"/>
    <property type="evidence" value="ECO:0007669"/>
    <property type="project" value="UniProtKB-SubCell"/>
</dbReference>
<evidence type="ECO:0000313" key="14">
    <source>
        <dbReference type="Proteomes" id="UP000663891"/>
    </source>
</evidence>
<evidence type="ECO:0000256" key="5">
    <source>
        <dbReference type="ARBA" id="ARBA00022989"/>
    </source>
</evidence>
<dbReference type="EMBL" id="CAJOAY010004497">
    <property type="protein sequence ID" value="CAF4072176.1"/>
    <property type="molecule type" value="Genomic_DNA"/>
</dbReference>
<gene>
    <name evidence="13" type="ORF">OKA104_LOCUS34043</name>
    <name evidence="12" type="ORF">VCS650_LOCUS41870</name>
</gene>
<evidence type="ECO:0000256" key="6">
    <source>
        <dbReference type="ARBA" id="ARBA00023065"/>
    </source>
</evidence>
<evidence type="ECO:0000259" key="11">
    <source>
        <dbReference type="PROSITE" id="PS51201"/>
    </source>
</evidence>
<dbReference type="InterPro" id="IPR003148">
    <property type="entry name" value="RCK_N"/>
</dbReference>